<evidence type="ECO:0000313" key="8">
    <source>
        <dbReference type="Proteomes" id="UP000009046"/>
    </source>
</evidence>
<dbReference type="CDD" id="cd23024">
    <property type="entry name" value="zf-HIT_ZNHIT2-3"/>
    <property type="match status" value="1"/>
</dbReference>
<reference evidence="6" key="1">
    <citation type="submission" date="2007-04" db="EMBL/GenBank/DDBJ databases">
        <title>Annotation of Pediculus humanus corporis strain USDA.</title>
        <authorList>
            <person name="Kirkness E."/>
            <person name="Hannick L."/>
            <person name="Hass B."/>
            <person name="Bruggner R."/>
            <person name="Lawson D."/>
            <person name="Bidwell S."/>
            <person name="Joardar V."/>
            <person name="Caler E."/>
            <person name="Walenz B."/>
            <person name="Inman J."/>
            <person name="Schobel S."/>
            <person name="Galinsky K."/>
            <person name="Amedeo P."/>
            <person name="Strausberg R."/>
        </authorList>
    </citation>
    <scope>NUCLEOTIDE SEQUENCE</scope>
    <source>
        <strain evidence="6">USDA</strain>
    </source>
</reference>
<dbReference type="SUPFAM" id="SSF144232">
    <property type="entry name" value="HIT/MYND zinc finger-like"/>
    <property type="match status" value="1"/>
</dbReference>
<dbReference type="RefSeq" id="XP_002428205.1">
    <property type="nucleotide sequence ID" value="XM_002428160.1"/>
</dbReference>
<dbReference type="CTD" id="8233585"/>
<dbReference type="PROSITE" id="PS50294">
    <property type="entry name" value="WD_REPEATS_REGION"/>
    <property type="match status" value="1"/>
</dbReference>
<feature type="repeat" description="WD" evidence="3">
    <location>
        <begin position="434"/>
        <end position="476"/>
    </location>
</feature>
<reference evidence="7" key="3">
    <citation type="submission" date="2021-02" db="UniProtKB">
        <authorList>
            <consortium name="EnsemblMetazoa"/>
        </authorList>
    </citation>
    <scope>IDENTIFICATION</scope>
    <source>
        <strain evidence="7">USDA</strain>
    </source>
</reference>
<proteinExistence type="predicted"/>
<evidence type="ECO:0000256" key="4">
    <source>
        <dbReference type="PROSITE-ProRule" id="PRU00453"/>
    </source>
</evidence>
<dbReference type="Pfam" id="PF00400">
    <property type="entry name" value="WD40"/>
    <property type="match status" value="1"/>
</dbReference>
<dbReference type="Proteomes" id="UP000009046">
    <property type="component" value="Unassembled WGS sequence"/>
</dbReference>
<dbReference type="Gene3D" id="2.130.10.10">
    <property type="entry name" value="YVTN repeat-like/Quinoprotein amine dehydrogenase"/>
    <property type="match status" value="1"/>
</dbReference>
<evidence type="ECO:0000313" key="7">
    <source>
        <dbReference type="EnsemblMetazoa" id="PHUM369840-PA"/>
    </source>
</evidence>
<dbReference type="AlphaFoldDB" id="E0VQ11"/>
<evidence type="ECO:0000313" key="6">
    <source>
        <dbReference type="EMBL" id="EEB15467.1"/>
    </source>
</evidence>
<dbReference type="GeneID" id="8233585"/>
<dbReference type="PROSITE" id="PS50082">
    <property type="entry name" value="WD_REPEATS_2"/>
    <property type="match status" value="1"/>
</dbReference>
<feature type="domain" description="HIT-type" evidence="5">
    <location>
        <begin position="6"/>
        <end position="39"/>
    </location>
</feature>
<dbReference type="SUPFAM" id="SSF50978">
    <property type="entry name" value="WD40 repeat-like"/>
    <property type="match status" value="1"/>
</dbReference>
<dbReference type="VEuPathDB" id="VectorBase:PHUM369840"/>
<dbReference type="HOGENOM" id="CLU_461769_0_0_1"/>
<dbReference type="InterPro" id="IPR019775">
    <property type="entry name" value="WD40_repeat_CS"/>
</dbReference>
<dbReference type="EnsemblMetazoa" id="PHUM369840-RA">
    <property type="protein sequence ID" value="PHUM369840-PA"/>
    <property type="gene ID" value="PHUM369840"/>
</dbReference>
<sequence>MDNRLCQICQINNAKYSCPNCQVFYCSLNCYQSEKHNECSEVFYKKWVEEELKNCSNDSSHDKKKILDILKASQIHHQSDESLDSDDSTCSNDLATRMENVNLDDDENVWTKLTSEEKREFRKVIASGNILNLIPDSDPWWISLKKKVLIQECDNDNINDQSSYPPVISWFKSYHKEMPIESVSTLIALSAALRTNSVFNNSIEAFMYFEEDCAQYDRNLINEDLKIILADKLTNDLHYYIKAALSDIVLTIENAIKVLKDKKFSYLKRFTDIPLTVSQLRILSKKIHYYLSWVEKGSTTVTYTDDLKALIVGQEDGTILLFENDSSSPVVLTDFDITQTGEPCTDLKIKSSPKGGYNKTFLAGYLSGHIKLWDVNIKKVLFTLKENRHLYSLNYHPRSNKFVTVGNDFKVNIYDEERRVAERVLASSGIKGCKKGHSDSVCSAVFHPRNQFELISGGIDNMLQFWDVRAPYAIRNIEGITMYGDALHVTEDGKLVLCGISGTWESPIQIYDYNTGKMLKEHKKSGSFVLAHLNGLPGCVMSFALCKKVPRFKTNVEKIPNIAISTGNSVVEVEIIHPGKIDNDINFYYDT</sequence>
<evidence type="ECO:0000256" key="3">
    <source>
        <dbReference type="PROSITE-ProRule" id="PRU00221"/>
    </source>
</evidence>
<dbReference type="InterPro" id="IPR015943">
    <property type="entry name" value="WD40/YVTN_repeat-like_dom_sf"/>
</dbReference>
<keyword evidence="8" id="KW-1185">Reference proteome</keyword>
<organism>
    <name type="scientific">Pediculus humanus subsp. corporis</name>
    <name type="common">Body louse</name>
    <dbReference type="NCBI Taxonomy" id="121224"/>
    <lineage>
        <taxon>Eukaryota</taxon>
        <taxon>Metazoa</taxon>
        <taxon>Ecdysozoa</taxon>
        <taxon>Arthropoda</taxon>
        <taxon>Hexapoda</taxon>
        <taxon>Insecta</taxon>
        <taxon>Pterygota</taxon>
        <taxon>Neoptera</taxon>
        <taxon>Paraneoptera</taxon>
        <taxon>Psocodea</taxon>
        <taxon>Troctomorpha</taxon>
        <taxon>Phthiraptera</taxon>
        <taxon>Anoplura</taxon>
        <taxon>Pediculidae</taxon>
        <taxon>Pediculus</taxon>
    </lineage>
</organism>
<reference evidence="6" key="2">
    <citation type="submission" date="2007-04" db="EMBL/GenBank/DDBJ databases">
        <title>The genome of the human body louse.</title>
        <authorList>
            <consortium name="The Human Body Louse Genome Consortium"/>
            <person name="Kirkness E."/>
            <person name="Walenz B."/>
            <person name="Hass B."/>
            <person name="Bruggner R."/>
            <person name="Strausberg R."/>
        </authorList>
    </citation>
    <scope>NUCLEOTIDE SEQUENCE</scope>
    <source>
        <strain evidence="6">USDA</strain>
    </source>
</reference>
<dbReference type="InterPro" id="IPR001680">
    <property type="entry name" value="WD40_rpt"/>
</dbReference>
<keyword evidence="1 3" id="KW-0853">WD repeat</keyword>
<dbReference type="EMBL" id="DS235387">
    <property type="protein sequence ID" value="EEB15467.1"/>
    <property type="molecule type" value="Genomic_DNA"/>
</dbReference>
<dbReference type="Gene3D" id="3.30.60.190">
    <property type="match status" value="1"/>
</dbReference>
<dbReference type="InParanoid" id="E0VQ11"/>
<dbReference type="Pfam" id="PF04438">
    <property type="entry name" value="zf-HIT"/>
    <property type="match status" value="1"/>
</dbReference>
<name>E0VQ11_PEDHC</name>
<dbReference type="PROSITE" id="PS00678">
    <property type="entry name" value="WD_REPEATS_1"/>
    <property type="match status" value="1"/>
</dbReference>
<dbReference type="InterPro" id="IPR007529">
    <property type="entry name" value="Znf_HIT"/>
</dbReference>
<gene>
    <name evidence="7" type="primary">8233585</name>
    <name evidence="6" type="ORF">Phum_PHUM369840</name>
</gene>
<protein>
    <recommendedName>
        <fullName evidence="5">HIT-type domain-containing protein</fullName>
    </recommendedName>
</protein>
<keyword evidence="4" id="KW-0862">Zinc</keyword>
<dbReference type="PANTHER" id="PTHR47822:SF2">
    <property type="entry name" value="F-BOX AND WD-40 DOMAIN PROTEIN 7"/>
    <property type="match status" value="1"/>
</dbReference>
<evidence type="ECO:0000256" key="1">
    <source>
        <dbReference type="ARBA" id="ARBA00022574"/>
    </source>
</evidence>
<dbReference type="OrthoDB" id="10251741at2759"/>
<dbReference type="STRING" id="121224.E0VQ11"/>
<dbReference type="EMBL" id="AAZO01004304">
    <property type="status" value="NOT_ANNOTATED_CDS"/>
    <property type="molecule type" value="Genomic_DNA"/>
</dbReference>
<dbReference type="SMART" id="SM00320">
    <property type="entry name" value="WD40"/>
    <property type="match status" value="4"/>
</dbReference>
<dbReference type="PANTHER" id="PTHR47822">
    <property type="entry name" value="CARBOHYDRATE BINDING DOMAIN CONTAINING PROTEIN"/>
    <property type="match status" value="1"/>
</dbReference>
<dbReference type="PROSITE" id="PS51083">
    <property type="entry name" value="ZF_HIT"/>
    <property type="match status" value="1"/>
</dbReference>
<dbReference type="InterPro" id="IPR036322">
    <property type="entry name" value="WD40_repeat_dom_sf"/>
</dbReference>
<accession>E0VQ11</accession>
<keyword evidence="2" id="KW-0677">Repeat</keyword>
<keyword evidence="4" id="KW-0479">Metal-binding</keyword>
<dbReference type="eggNOG" id="KOG0267">
    <property type="taxonomic scope" value="Eukaryota"/>
</dbReference>
<dbReference type="eggNOG" id="KOG4317">
    <property type="taxonomic scope" value="Eukaryota"/>
</dbReference>
<dbReference type="GO" id="GO:0008270">
    <property type="term" value="F:zinc ion binding"/>
    <property type="evidence" value="ECO:0007669"/>
    <property type="project" value="UniProtKB-UniRule"/>
</dbReference>
<keyword evidence="4" id="KW-0863">Zinc-finger</keyword>
<evidence type="ECO:0000259" key="5">
    <source>
        <dbReference type="PROSITE" id="PS51083"/>
    </source>
</evidence>
<dbReference type="KEGG" id="phu:Phum_PHUM369840"/>
<evidence type="ECO:0000256" key="2">
    <source>
        <dbReference type="ARBA" id="ARBA00022737"/>
    </source>
</evidence>